<evidence type="ECO:0000313" key="2">
    <source>
        <dbReference type="EMBL" id="ETO34531.1"/>
    </source>
</evidence>
<keyword evidence="3" id="KW-1185">Reference proteome</keyword>
<accession>X6P8K5</accession>
<evidence type="ECO:0000256" key="1">
    <source>
        <dbReference type="SAM" id="Phobius"/>
    </source>
</evidence>
<keyword evidence="1" id="KW-1133">Transmembrane helix</keyword>
<sequence>MANQNTTPFQRLKDCHLHFESQYVLHKHELLICGDHRQRSYLPTKNVIQHHRFVLKPKNEQGMKKKEKNYEMLYFVKIITFFNFMHLYYVNSIKKGHGLHLKIFCLFTYCFAILNDDNSYIHIIERNNEYALSVHMKTKVSEWMDSQQLVISLLTFFWKLSYFFLYETINSQRMM</sequence>
<keyword evidence="1" id="KW-0812">Transmembrane</keyword>
<feature type="transmembrane region" description="Helical" evidence="1">
    <location>
        <begin position="72"/>
        <end position="90"/>
    </location>
</feature>
<proteinExistence type="predicted"/>
<reference evidence="2 3" key="1">
    <citation type="journal article" date="2013" name="Curr. Biol.">
        <title>The Genome of the Foraminiferan Reticulomyxa filosa.</title>
        <authorList>
            <person name="Glockner G."/>
            <person name="Hulsmann N."/>
            <person name="Schleicher M."/>
            <person name="Noegel A.A."/>
            <person name="Eichinger L."/>
            <person name="Gallinger C."/>
            <person name="Pawlowski J."/>
            <person name="Sierra R."/>
            <person name="Euteneuer U."/>
            <person name="Pillet L."/>
            <person name="Moustafa A."/>
            <person name="Platzer M."/>
            <person name="Groth M."/>
            <person name="Szafranski K."/>
            <person name="Schliwa M."/>
        </authorList>
    </citation>
    <scope>NUCLEOTIDE SEQUENCE [LARGE SCALE GENOMIC DNA]</scope>
</reference>
<dbReference type="AlphaFoldDB" id="X6P8K5"/>
<protein>
    <submittedName>
        <fullName evidence="2">Uncharacterized protein</fullName>
    </submittedName>
</protein>
<dbReference type="Proteomes" id="UP000023152">
    <property type="component" value="Unassembled WGS sequence"/>
</dbReference>
<dbReference type="EMBL" id="ASPP01002482">
    <property type="protein sequence ID" value="ETO34531.1"/>
    <property type="molecule type" value="Genomic_DNA"/>
</dbReference>
<gene>
    <name evidence="2" type="ORF">RFI_02562</name>
</gene>
<keyword evidence="1" id="KW-0472">Membrane</keyword>
<organism evidence="2 3">
    <name type="scientific">Reticulomyxa filosa</name>
    <dbReference type="NCBI Taxonomy" id="46433"/>
    <lineage>
        <taxon>Eukaryota</taxon>
        <taxon>Sar</taxon>
        <taxon>Rhizaria</taxon>
        <taxon>Retaria</taxon>
        <taxon>Foraminifera</taxon>
        <taxon>Monothalamids</taxon>
        <taxon>Reticulomyxidae</taxon>
        <taxon>Reticulomyxa</taxon>
    </lineage>
</organism>
<comment type="caution">
    <text evidence="2">The sequence shown here is derived from an EMBL/GenBank/DDBJ whole genome shotgun (WGS) entry which is preliminary data.</text>
</comment>
<evidence type="ECO:0000313" key="3">
    <source>
        <dbReference type="Proteomes" id="UP000023152"/>
    </source>
</evidence>
<name>X6P8K5_RETFI</name>
<feature type="transmembrane region" description="Helical" evidence="1">
    <location>
        <begin position="149"/>
        <end position="166"/>
    </location>
</feature>